<keyword evidence="3" id="KW-1185">Reference proteome</keyword>
<reference evidence="2 3" key="1">
    <citation type="journal article" date="2014" name="Genome Biol.">
        <title>Transcriptome and methylome profiling reveals relics of genome dominance in the mesopolyploid Brassica oleracea.</title>
        <authorList>
            <person name="Parkin I.A."/>
            <person name="Koh C."/>
            <person name="Tang H."/>
            <person name="Robinson S.J."/>
            <person name="Kagale S."/>
            <person name="Clarke W.E."/>
            <person name="Town C.D."/>
            <person name="Nixon J."/>
            <person name="Krishnakumar V."/>
            <person name="Bidwell S.L."/>
            <person name="Denoeud F."/>
            <person name="Belcram H."/>
            <person name="Links M.G."/>
            <person name="Just J."/>
            <person name="Clarke C."/>
            <person name="Bender T."/>
            <person name="Huebert T."/>
            <person name="Mason A.S."/>
            <person name="Pires J.C."/>
            <person name="Barker G."/>
            <person name="Moore J."/>
            <person name="Walley P.G."/>
            <person name="Manoli S."/>
            <person name="Batley J."/>
            <person name="Edwards D."/>
            <person name="Nelson M.N."/>
            <person name="Wang X."/>
            <person name="Paterson A.H."/>
            <person name="King G."/>
            <person name="Bancroft I."/>
            <person name="Chalhoub B."/>
            <person name="Sharpe A.G."/>
        </authorList>
    </citation>
    <scope>NUCLEOTIDE SEQUENCE</scope>
    <source>
        <strain evidence="2 3">cv. TO1000</strain>
    </source>
</reference>
<protein>
    <recommendedName>
        <fullName evidence="4">RNase H type-1 domain-containing protein</fullName>
    </recommendedName>
</protein>
<dbReference type="eggNOG" id="KOG1075">
    <property type="taxonomic scope" value="Eukaryota"/>
</dbReference>
<dbReference type="Gramene" id="Bo9g076630.1">
    <property type="protein sequence ID" value="Bo9g076630.1"/>
    <property type="gene ID" value="Bo9g076630"/>
</dbReference>
<proteinExistence type="predicted"/>
<evidence type="ECO:0000313" key="3">
    <source>
        <dbReference type="Proteomes" id="UP000032141"/>
    </source>
</evidence>
<dbReference type="AlphaFoldDB" id="A0A0D3E850"/>
<evidence type="ECO:0008006" key="4">
    <source>
        <dbReference type="Google" id="ProtNLM"/>
    </source>
</evidence>
<name>A0A0D3E850_BRAOL</name>
<reference evidence="2" key="2">
    <citation type="submission" date="2015-03" db="UniProtKB">
        <authorList>
            <consortium name="EnsemblPlants"/>
        </authorList>
    </citation>
    <scope>IDENTIFICATION</scope>
</reference>
<organism evidence="2 3">
    <name type="scientific">Brassica oleracea var. oleracea</name>
    <dbReference type="NCBI Taxonomy" id="109376"/>
    <lineage>
        <taxon>Eukaryota</taxon>
        <taxon>Viridiplantae</taxon>
        <taxon>Streptophyta</taxon>
        <taxon>Embryophyta</taxon>
        <taxon>Tracheophyta</taxon>
        <taxon>Spermatophyta</taxon>
        <taxon>Magnoliopsida</taxon>
        <taxon>eudicotyledons</taxon>
        <taxon>Gunneridae</taxon>
        <taxon>Pentapetalae</taxon>
        <taxon>rosids</taxon>
        <taxon>malvids</taxon>
        <taxon>Brassicales</taxon>
        <taxon>Brassicaceae</taxon>
        <taxon>Brassiceae</taxon>
        <taxon>Brassica</taxon>
    </lineage>
</organism>
<accession>A0A0D3E850</accession>
<dbReference type="EnsemblPlants" id="Bo9g076630.1">
    <property type="protein sequence ID" value="Bo9g076630.1"/>
    <property type="gene ID" value="Bo9g076630"/>
</dbReference>
<evidence type="ECO:0000256" key="1">
    <source>
        <dbReference type="SAM" id="MobiDB-lite"/>
    </source>
</evidence>
<sequence>MGVEKSHTISCEKPSPESNESVDLNRCIGTRCGEYTRLVHEVQTRPILTTPGRWCLTDGSWKDKDLFSGQDWFSTLPGFDGLLEARNNLRQFQATFATDYSQLVKMVSEPKEWPAFESYLEDIKLLRKILLNSEIVHVPRTKNLRVDSLACSARKQMSFVVHMDGKLPIWFIELT</sequence>
<dbReference type="Proteomes" id="UP000032141">
    <property type="component" value="Chromosome C9"/>
</dbReference>
<feature type="region of interest" description="Disordered" evidence="1">
    <location>
        <begin position="1"/>
        <end position="20"/>
    </location>
</feature>
<dbReference type="HOGENOM" id="CLU_1534689_0_0_1"/>
<evidence type="ECO:0000313" key="2">
    <source>
        <dbReference type="EnsemblPlants" id="Bo9g076630.1"/>
    </source>
</evidence>